<dbReference type="GO" id="GO:0016747">
    <property type="term" value="F:acyltransferase activity, transferring groups other than amino-acyl groups"/>
    <property type="evidence" value="ECO:0007669"/>
    <property type="project" value="InterPro"/>
</dbReference>
<dbReference type="CDD" id="cd04301">
    <property type="entry name" value="NAT_SF"/>
    <property type="match status" value="1"/>
</dbReference>
<dbReference type="InterPro" id="IPR016181">
    <property type="entry name" value="Acyl_CoA_acyltransferase"/>
</dbReference>
<dbReference type="RefSeq" id="WP_257451042.1">
    <property type="nucleotide sequence ID" value="NZ_JANIPJ010000022.1"/>
</dbReference>
<keyword evidence="1" id="KW-0808">Transferase</keyword>
<dbReference type="Pfam" id="PF00583">
    <property type="entry name" value="Acetyltransf_1"/>
    <property type="match status" value="1"/>
</dbReference>
<keyword evidence="5" id="KW-1185">Reference proteome</keyword>
<accession>A0A9X2MU08</accession>
<evidence type="ECO:0000256" key="2">
    <source>
        <dbReference type="ARBA" id="ARBA00023315"/>
    </source>
</evidence>
<proteinExistence type="predicted"/>
<dbReference type="Proteomes" id="UP001141950">
    <property type="component" value="Unassembled WGS sequence"/>
</dbReference>
<evidence type="ECO:0000313" key="4">
    <source>
        <dbReference type="EMBL" id="MCR2806996.1"/>
    </source>
</evidence>
<sequence length="141" mass="16468">MELQIYEETENEGKSYVVNQMIAFNLKHFPEHLRGRYQPVQLSLRDADGNLFGGLVGEMCWNWLEVQYLFVDEAYRKSGYGTKLLSKAEEIAIERRCDFIKLDTLSFQAIDFYKRQGFEVFGTIPNAGGHTHYYLKKDIQP</sequence>
<protein>
    <submittedName>
        <fullName evidence="4">GNAT family N-acetyltransferase</fullName>
    </submittedName>
</protein>
<feature type="domain" description="N-acetyltransferase" evidence="3">
    <location>
        <begin position="1"/>
        <end position="140"/>
    </location>
</feature>
<dbReference type="InterPro" id="IPR050680">
    <property type="entry name" value="YpeA/RimI_acetyltransf"/>
</dbReference>
<dbReference type="EMBL" id="JANIPJ010000022">
    <property type="protein sequence ID" value="MCR2806996.1"/>
    <property type="molecule type" value="Genomic_DNA"/>
</dbReference>
<dbReference type="Gene3D" id="3.40.630.30">
    <property type="match status" value="1"/>
</dbReference>
<dbReference type="SUPFAM" id="SSF55729">
    <property type="entry name" value="Acyl-CoA N-acyltransferases (Nat)"/>
    <property type="match status" value="1"/>
</dbReference>
<evidence type="ECO:0000256" key="1">
    <source>
        <dbReference type="ARBA" id="ARBA00022679"/>
    </source>
</evidence>
<dbReference type="InterPro" id="IPR000182">
    <property type="entry name" value="GNAT_dom"/>
</dbReference>
<dbReference type="PROSITE" id="PS51186">
    <property type="entry name" value="GNAT"/>
    <property type="match status" value="1"/>
</dbReference>
<keyword evidence="2" id="KW-0012">Acyltransferase</keyword>
<evidence type="ECO:0000313" key="5">
    <source>
        <dbReference type="Proteomes" id="UP001141950"/>
    </source>
</evidence>
<dbReference type="AlphaFoldDB" id="A0A9X2MU08"/>
<organism evidence="4 5">
    <name type="scientific">Paenibacillus soyae</name>
    <dbReference type="NCBI Taxonomy" id="2969249"/>
    <lineage>
        <taxon>Bacteria</taxon>
        <taxon>Bacillati</taxon>
        <taxon>Bacillota</taxon>
        <taxon>Bacilli</taxon>
        <taxon>Bacillales</taxon>
        <taxon>Paenibacillaceae</taxon>
        <taxon>Paenibacillus</taxon>
    </lineage>
</organism>
<dbReference type="PANTHER" id="PTHR43420">
    <property type="entry name" value="ACETYLTRANSFERASE"/>
    <property type="match status" value="1"/>
</dbReference>
<name>A0A9X2MU08_9BACL</name>
<reference evidence="4" key="1">
    <citation type="submission" date="2022-08" db="EMBL/GenBank/DDBJ databases">
        <title>The genomic sequence of strain Paenibacillus sp. SCIV0701.</title>
        <authorList>
            <person name="Zhao H."/>
        </authorList>
    </citation>
    <scope>NUCLEOTIDE SEQUENCE</scope>
    <source>
        <strain evidence="4">SCIV0701</strain>
    </source>
</reference>
<gene>
    <name evidence="4" type="ORF">NQZ67_24220</name>
</gene>
<evidence type="ECO:0000259" key="3">
    <source>
        <dbReference type="PROSITE" id="PS51186"/>
    </source>
</evidence>
<comment type="caution">
    <text evidence="4">The sequence shown here is derived from an EMBL/GenBank/DDBJ whole genome shotgun (WGS) entry which is preliminary data.</text>
</comment>